<feature type="region of interest" description="Disordered" evidence="1">
    <location>
        <begin position="48"/>
        <end position="69"/>
    </location>
</feature>
<evidence type="ECO:0000256" key="1">
    <source>
        <dbReference type="SAM" id="MobiDB-lite"/>
    </source>
</evidence>
<feature type="compositionally biased region" description="Low complexity" evidence="1">
    <location>
        <begin position="48"/>
        <end position="59"/>
    </location>
</feature>
<sequence length="143" mass="15823">MSEEDRMFNFLSGLQPWAQLELRRQKISDLSSTIATADGLGDFRAESSEGAAGVSGVSSRPKDMGEMKKKKRFIGEEPRQVAGMVRSDVKAKGKGMNSNLRYFICDGNHFARECPKWEKLNAIGMEDGAEDTTYVNPIRVLSG</sequence>
<gene>
    <name evidence="2" type="ORF">D5086_0000129830</name>
</gene>
<reference evidence="2" key="1">
    <citation type="submission" date="2018-10" db="EMBL/GenBank/DDBJ databases">
        <title>Population genomic analysis revealed the cold adaptation of white poplar.</title>
        <authorList>
            <person name="Liu Y.-J."/>
        </authorList>
    </citation>
    <scope>NUCLEOTIDE SEQUENCE [LARGE SCALE GENOMIC DNA]</scope>
    <source>
        <strain evidence="2">PAL-ZL1</strain>
    </source>
</reference>
<accession>A0A4U5QAC8</accession>
<dbReference type="EMBL" id="RCHU01000404">
    <property type="protein sequence ID" value="TKS05767.1"/>
    <property type="molecule type" value="Genomic_DNA"/>
</dbReference>
<proteinExistence type="predicted"/>
<protein>
    <recommendedName>
        <fullName evidence="3">CCHC-type domain-containing protein</fullName>
    </recommendedName>
</protein>
<organism evidence="2">
    <name type="scientific">Populus alba</name>
    <name type="common">White poplar</name>
    <dbReference type="NCBI Taxonomy" id="43335"/>
    <lineage>
        <taxon>Eukaryota</taxon>
        <taxon>Viridiplantae</taxon>
        <taxon>Streptophyta</taxon>
        <taxon>Embryophyta</taxon>
        <taxon>Tracheophyta</taxon>
        <taxon>Spermatophyta</taxon>
        <taxon>Magnoliopsida</taxon>
        <taxon>eudicotyledons</taxon>
        <taxon>Gunneridae</taxon>
        <taxon>Pentapetalae</taxon>
        <taxon>rosids</taxon>
        <taxon>fabids</taxon>
        <taxon>Malpighiales</taxon>
        <taxon>Salicaceae</taxon>
        <taxon>Saliceae</taxon>
        <taxon>Populus</taxon>
    </lineage>
</organism>
<comment type="caution">
    <text evidence="2">The sequence shown here is derived from an EMBL/GenBank/DDBJ whole genome shotgun (WGS) entry which is preliminary data.</text>
</comment>
<evidence type="ECO:0008006" key="3">
    <source>
        <dbReference type="Google" id="ProtNLM"/>
    </source>
</evidence>
<name>A0A4U5QAC8_POPAL</name>
<feature type="compositionally biased region" description="Basic and acidic residues" evidence="1">
    <location>
        <begin position="60"/>
        <end position="69"/>
    </location>
</feature>
<dbReference type="AlphaFoldDB" id="A0A4U5QAC8"/>
<evidence type="ECO:0000313" key="2">
    <source>
        <dbReference type="EMBL" id="TKS05767.1"/>
    </source>
</evidence>